<dbReference type="Proteomes" id="UP000289738">
    <property type="component" value="Chromosome A02"/>
</dbReference>
<keyword evidence="2" id="KW-1185">Reference proteome</keyword>
<organism evidence="1 2">
    <name type="scientific">Arachis hypogaea</name>
    <name type="common">Peanut</name>
    <dbReference type="NCBI Taxonomy" id="3818"/>
    <lineage>
        <taxon>Eukaryota</taxon>
        <taxon>Viridiplantae</taxon>
        <taxon>Streptophyta</taxon>
        <taxon>Embryophyta</taxon>
        <taxon>Tracheophyta</taxon>
        <taxon>Spermatophyta</taxon>
        <taxon>Magnoliopsida</taxon>
        <taxon>eudicotyledons</taxon>
        <taxon>Gunneridae</taxon>
        <taxon>Pentapetalae</taxon>
        <taxon>rosids</taxon>
        <taxon>fabids</taxon>
        <taxon>Fabales</taxon>
        <taxon>Fabaceae</taxon>
        <taxon>Papilionoideae</taxon>
        <taxon>50 kb inversion clade</taxon>
        <taxon>dalbergioids sensu lato</taxon>
        <taxon>Dalbergieae</taxon>
        <taxon>Pterocarpus clade</taxon>
        <taxon>Arachis</taxon>
    </lineage>
</organism>
<evidence type="ECO:0000313" key="1">
    <source>
        <dbReference type="EMBL" id="RYR73423.1"/>
    </source>
</evidence>
<comment type="caution">
    <text evidence="1">The sequence shown here is derived from an EMBL/GenBank/DDBJ whole genome shotgun (WGS) entry which is preliminary data.</text>
</comment>
<gene>
    <name evidence="1" type="ORF">Ahy_A02g007770</name>
</gene>
<evidence type="ECO:0000313" key="2">
    <source>
        <dbReference type="Proteomes" id="UP000289738"/>
    </source>
</evidence>
<proteinExistence type="predicted"/>
<protein>
    <submittedName>
        <fullName evidence="1">Uncharacterized protein</fullName>
    </submittedName>
</protein>
<accession>A0A445EDL8</accession>
<dbReference type="EMBL" id="SDMP01000002">
    <property type="protein sequence ID" value="RYR73423.1"/>
    <property type="molecule type" value="Genomic_DNA"/>
</dbReference>
<sequence length="189" mass="21480">MELGKRKNATRSQPCVPHENKEINRLKNRGGLVNVMGTDCDGEGKQQSGGLAVLWDSTLDVEITSMSRNHVDMIIQENEEGKHGESTVFIVIQRQRINKDNGMGSPKLLGTNQKHVVKLGGYANTWSNNQVGKANIQERLDKAVVKHLQRYRSDHCPILIDVHGESLKRKKRPYIFRFKEMCLRDSECK</sequence>
<dbReference type="AlphaFoldDB" id="A0A445EDL8"/>
<reference evidence="1 2" key="1">
    <citation type="submission" date="2019-01" db="EMBL/GenBank/DDBJ databases">
        <title>Sequencing of cultivated peanut Arachis hypogaea provides insights into genome evolution and oil improvement.</title>
        <authorList>
            <person name="Chen X."/>
        </authorList>
    </citation>
    <scope>NUCLEOTIDE SEQUENCE [LARGE SCALE GENOMIC DNA]</scope>
    <source>
        <strain evidence="2">cv. Fuhuasheng</strain>
        <tissue evidence="1">Leaves</tissue>
    </source>
</reference>
<name>A0A445EDL8_ARAHY</name>